<reference evidence="1" key="1">
    <citation type="submission" date="2022-06" db="EMBL/GenBank/DDBJ databases">
        <title>Sphingomonas sp. nov. isolated from rhizosphere soil of tomato.</title>
        <authorList>
            <person name="Dong H."/>
            <person name="Gao R."/>
        </authorList>
    </citation>
    <scope>NUCLEOTIDE SEQUENCE</scope>
    <source>
        <strain evidence="1">MMSM24</strain>
    </source>
</reference>
<gene>
    <name evidence="1" type="ORF">NEE01_14955</name>
</gene>
<dbReference type="SUPFAM" id="SSF82771">
    <property type="entry name" value="GIY-YIG endonuclease"/>
    <property type="match status" value="1"/>
</dbReference>
<dbReference type="Proteomes" id="UP001165565">
    <property type="component" value="Unassembled WGS sequence"/>
</dbReference>
<protein>
    <submittedName>
        <fullName evidence="1">GIY-YIG nuclease family protein</fullName>
    </submittedName>
</protein>
<proteinExistence type="predicted"/>
<name>A0AA41ZAN6_9SPHN</name>
<dbReference type="CDD" id="cd10451">
    <property type="entry name" value="GIY-YIG_LuxR_like"/>
    <property type="match status" value="1"/>
</dbReference>
<dbReference type="Gene3D" id="3.40.1440.10">
    <property type="entry name" value="GIY-YIG endonuclease"/>
    <property type="match status" value="1"/>
</dbReference>
<accession>A0AA41ZAN6</accession>
<dbReference type="RefSeq" id="WP_265269487.1">
    <property type="nucleotide sequence ID" value="NZ_JANFAV010000010.1"/>
</dbReference>
<evidence type="ECO:0000313" key="1">
    <source>
        <dbReference type="EMBL" id="MCW6536078.1"/>
    </source>
</evidence>
<evidence type="ECO:0000313" key="2">
    <source>
        <dbReference type="Proteomes" id="UP001165565"/>
    </source>
</evidence>
<keyword evidence="2" id="KW-1185">Reference proteome</keyword>
<dbReference type="EMBL" id="JANFAV010000010">
    <property type="protein sequence ID" value="MCW6536078.1"/>
    <property type="molecule type" value="Genomic_DNA"/>
</dbReference>
<dbReference type="AlphaFoldDB" id="A0AA41ZAN6"/>
<organism evidence="1 2">
    <name type="scientific">Sphingomonas lycopersici</name>
    <dbReference type="NCBI Taxonomy" id="2951807"/>
    <lineage>
        <taxon>Bacteria</taxon>
        <taxon>Pseudomonadati</taxon>
        <taxon>Pseudomonadota</taxon>
        <taxon>Alphaproteobacteria</taxon>
        <taxon>Sphingomonadales</taxon>
        <taxon>Sphingomonadaceae</taxon>
        <taxon>Sphingomonas</taxon>
    </lineage>
</organism>
<sequence length="113" mass="12813">MKWESRKAAVAAYRERKVEAGIYAVRCKACDQIWVGSAPDLSTIQNRIWFTLRQGRNPHKSLQEAWAAHGSEAFTFEVVARLPDSDDDPGYIQSAILKSLHAEWVEKLNGVRI</sequence>
<dbReference type="InterPro" id="IPR035901">
    <property type="entry name" value="GIY-YIG_endonuc_sf"/>
</dbReference>
<comment type="caution">
    <text evidence="1">The sequence shown here is derived from an EMBL/GenBank/DDBJ whole genome shotgun (WGS) entry which is preliminary data.</text>
</comment>